<evidence type="ECO:0000313" key="2">
    <source>
        <dbReference type="Proteomes" id="UP000677244"/>
    </source>
</evidence>
<dbReference type="Proteomes" id="UP000677244">
    <property type="component" value="Unassembled WGS sequence"/>
</dbReference>
<proteinExistence type="predicted"/>
<dbReference type="RefSeq" id="WP_209137529.1">
    <property type="nucleotide sequence ID" value="NZ_JAGHKO010000001.1"/>
</dbReference>
<organism evidence="1 2">
    <name type="scientific">Niastella soli</name>
    <dbReference type="NCBI Taxonomy" id="2821487"/>
    <lineage>
        <taxon>Bacteria</taxon>
        <taxon>Pseudomonadati</taxon>
        <taxon>Bacteroidota</taxon>
        <taxon>Chitinophagia</taxon>
        <taxon>Chitinophagales</taxon>
        <taxon>Chitinophagaceae</taxon>
        <taxon>Niastella</taxon>
    </lineage>
</organism>
<dbReference type="EMBL" id="JAGHKO010000001">
    <property type="protein sequence ID" value="MBO9199467.1"/>
    <property type="molecule type" value="Genomic_DNA"/>
</dbReference>
<gene>
    <name evidence="1" type="ORF">J7I42_04260</name>
</gene>
<dbReference type="PROSITE" id="PS51257">
    <property type="entry name" value="PROKAR_LIPOPROTEIN"/>
    <property type="match status" value="1"/>
</dbReference>
<comment type="caution">
    <text evidence="1">The sequence shown here is derived from an EMBL/GenBank/DDBJ whole genome shotgun (WGS) entry which is preliminary data.</text>
</comment>
<name>A0ABS3YPE0_9BACT</name>
<protein>
    <recommendedName>
        <fullName evidence="3">DKNYY family protein</fullName>
    </recommendedName>
</protein>
<sequence>MQRIAICACHTIKAMVKYLLSSLIVTLLVLVSCEKDENTIPDGEDYGCIQRVYVKAKDHTISGADVAIVDNLFSKNKIDYSIFRYYEFRHDTIQDSYPPYTKRDRKWVRVDQYSRDLRIFNAERVFAFYNDTLPEPDFYQRTLGPYTPQLDTTPNLSLPRVRRLFAYNLDRHLPLDSNSVRINYSDTCFSAEFGFYKEIVDKHETIKFHKAWRVFKKNSKNDRPVGYYDDETGKQIAFSQ</sequence>
<keyword evidence="2" id="KW-1185">Reference proteome</keyword>
<evidence type="ECO:0008006" key="3">
    <source>
        <dbReference type="Google" id="ProtNLM"/>
    </source>
</evidence>
<accession>A0ABS3YPE0</accession>
<reference evidence="1 2" key="1">
    <citation type="submission" date="2021-03" db="EMBL/GenBank/DDBJ databases">
        <title>Assistant Professor.</title>
        <authorList>
            <person name="Huq M.A."/>
        </authorList>
    </citation>
    <scope>NUCLEOTIDE SEQUENCE [LARGE SCALE GENOMIC DNA]</scope>
    <source>
        <strain evidence="1 2">MAH-29</strain>
    </source>
</reference>
<evidence type="ECO:0000313" key="1">
    <source>
        <dbReference type="EMBL" id="MBO9199467.1"/>
    </source>
</evidence>